<proteinExistence type="predicted"/>
<organism evidence="1 2">
    <name type="scientific">Hucho hucho</name>
    <name type="common">huchen</name>
    <dbReference type="NCBI Taxonomy" id="62062"/>
    <lineage>
        <taxon>Eukaryota</taxon>
        <taxon>Metazoa</taxon>
        <taxon>Chordata</taxon>
        <taxon>Craniata</taxon>
        <taxon>Vertebrata</taxon>
        <taxon>Euteleostomi</taxon>
        <taxon>Actinopterygii</taxon>
        <taxon>Neopterygii</taxon>
        <taxon>Teleostei</taxon>
        <taxon>Protacanthopterygii</taxon>
        <taxon>Salmoniformes</taxon>
        <taxon>Salmonidae</taxon>
        <taxon>Salmoninae</taxon>
        <taxon>Hucho</taxon>
    </lineage>
</organism>
<keyword evidence="2" id="KW-1185">Reference proteome</keyword>
<protein>
    <submittedName>
        <fullName evidence="1">Uncharacterized protein</fullName>
    </submittedName>
</protein>
<accession>A0A4W5K110</accession>
<reference evidence="1" key="2">
    <citation type="submission" date="2025-08" db="UniProtKB">
        <authorList>
            <consortium name="Ensembl"/>
        </authorList>
    </citation>
    <scope>IDENTIFICATION</scope>
</reference>
<reference evidence="1" key="3">
    <citation type="submission" date="2025-09" db="UniProtKB">
        <authorList>
            <consortium name="Ensembl"/>
        </authorList>
    </citation>
    <scope>IDENTIFICATION</scope>
</reference>
<sequence>MKAPLMYRVLGVFVCRFHVRGRLREAFGARKGVEPPEVASLLIQLLWDRPAFTPIRTKPEARVPPTKTAAKSSVLQSIYGGSVARRGRSLGGSQSQILLDLSLRTHSQLSSVECVHLCDAVGQSRQYSYHLRPHSAGQGRGKH</sequence>
<dbReference type="Ensembl" id="ENSHHUT00000011341.1">
    <property type="protein sequence ID" value="ENSHHUP00000010993.1"/>
    <property type="gene ID" value="ENSHHUG00000006738.1"/>
</dbReference>
<evidence type="ECO:0000313" key="2">
    <source>
        <dbReference type="Proteomes" id="UP000314982"/>
    </source>
</evidence>
<name>A0A4W5K110_9TELE</name>
<dbReference type="STRING" id="62062.ENSHHUP00000010993"/>
<dbReference type="AlphaFoldDB" id="A0A4W5K110"/>
<reference evidence="2" key="1">
    <citation type="submission" date="2018-06" db="EMBL/GenBank/DDBJ databases">
        <title>Genome assembly of Danube salmon.</title>
        <authorList>
            <person name="Macqueen D.J."/>
            <person name="Gundappa M.K."/>
        </authorList>
    </citation>
    <scope>NUCLEOTIDE SEQUENCE [LARGE SCALE GENOMIC DNA]</scope>
</reference>
<dbReference type="Proteomes" id="UP000314982">
    <property type="component" value="Unassembled WGS sequence"/>
</dbReference>
<evidence type="ECO:0000313" key="1">
    <source>
        <dbReference type="Ensembl" id="ENSHHUP00000010993.1"/>
    </source>
</evidence>